<evidence type="ECO:0000259" key="4">
    <source>
        <dbReference type="PROSITE" id="PS51388"/>
    </source>
</evidence>
<dbReference type="SMART" id="SM00053">
    <property type="entry name" value="DYNc"/>
    <property type="match status" value="1"/>
</dbReference>
<feature type="non-terminal residue" evidence="6">
    <location>
        <position position="1"/>
    </location>
</feature>
<dbReference type="Pfam" id="PF01031">
    <property type="entry name" value="Dynamin_M"/>
    <property type="match status" value="1"/>
</dbReference>
<feature type="domain" description="GED" evidence="4">
    <location>
        <begin position="760"/>
        <end position="857"/>
    </location>
</feature>
<name>A0A6A6HXA0_9PLEO</name>
<dbReference type="PROSITE" id="PS51388">
    <property type="entry name" value="GED"/>
    <property type="match status" value="1"/>
</dbReference>
<dbReference type="GeneID" id="54578588"/>
<evidence type="ECO:0000313" key="6">
    <source>
        <dbReference type="EMBL" id="KAF2242223.1"/>
    </source>
</evidence>
<dbReference type="PANTHER" id="PTHR11566">
    <property type="entry name" value="DYNAMIN"/>
    <property type="match status" value="1"/>
</dbReference>
<dbReference type="GO" id="GO:0005874">
    <property type="term" value="C:microtubule"/>
    <property type="evidence" value="ECO:0007669"/>
    <property type="project" value="TreeGrafter"/>
</dbReference>
<dbReference type="RefSeq" id="XP_033677227.1">
    <property type="nucleotide sequence ID" value="XM_033825258.1"/>
</dbReference>
<evidence type="ECO:0000256" key="3">
    <source>
        <dbReference type="SAM" id="MobiDB-lite"/>
    </source>
</evidence>
<dbReference type="PRINTS" id="PR00195">
    <property type="entry name" value="DYNAMIN"/>
</dbReference>
<dbReference type="OrthoDB" id="5061070at2759"/>
<dbReference type="PANTHER" id="PTHR11566:SF131">
    <property type="entry name" value="GTPASE, PUTATIVE (AFU_ORTHOLOGUE AFUA_6G07630)-RELATED"/>
    <property type="match status" value="1"/>
</dbReference>
<feature type="domain" description="Dynamin-type G" evidence="5">
    <location>
        <begin position="85"/>
        <end position="406"/>
    </location>
</feature>
<feature type="region of interest" description="Disordered" evidence="3">
    <location>
        <begin position="879"/>
        <end position="900"/>
    </location>
</feature>
<dbReference type="InterPro" id="IPR027417">
    <property type="entry name" value="P-loop_NTPase"/>
</dbReference>
<feature type="compositionally biased region" description="Acidic residues" evidence="3">
    <location>
        <begin position="514"/>
        <end position="523"/>
    </location>
</feature>
<dbReference type="InterPro" id="IPR020850">
    <property type="entry name" value="GED_dom"/>
</dbReference>
<feature type="region of interest" description="Disordered" evidence="3">
    <location>
        <begin position="514"/>
        <end position="566"/>
    </location>
</feature>
<dbReference type="EMBL" id="ML987208">
    <property type="protein sequence ID" value="KAF2242223.1"/>
    <property type="molecule type" value="Genomic_DNA"/>
</dbReference>
<dbReference type="CDD" id="cd08771">
    <property type="entry name" value="DLP_1"/>
    <property type="match status" value="1"/>
</dbReference>
<dbReference type="InterPro" id="IPR045063">
    <property type="entry name" value="Dynamin_N"/>
</dbReference>
<accession>A0A6A6HXA0</accession>
<dbReference type="InterPro" id="IPR001401">
    <property type="entry name" value="Dynamin_GTPase"/>
</dbReference>
<dbReference type="GO" id="GO:0005525">
    <property type="term" value="F:GTP binding"/>
    <property type="evidence" value="ECO:0007669"/>
    <property type="project" value="InterPro"/>
</dbReference>
<dbReference type="Proteomes" id="UP000800094">
    <property type="component" value="Unassembled WGS sequence"/>
</dbReference>
<evidence type="ECO:0000259" key="5">
    <source>
        <dbReference type="PROSITE" id="PS51718"/>
    </source>
</evidence>
<dbReference type="GO" id="GO:0003924">
    <property type="term" value="F:GTPase activity"/>
    <property type="evidence" value="ECO:0007669"/>
    <property type="project" value="InterPro"/>
</dbReference>
<sequence length="900" mass="101332">MNVVPGVSKVHSGGGYVTQKTECSYDRTDSRLSQDFDPLSINSGNGDRSDSAATATGEVEPLGEHVKEAITVISRLEGLGLQRLQIPLPKCVVLGEQSTGKSSVIEAISGIKTPRSTDTCTRCPLFIKMEASDDPQAPWEARIILRLNYSWDGKPRSKFPGWVANASPKEVPFASVSSPHALEELIARAQKAILAPLNDPEEFLQPAALSRAPNTYHQAQFSPNVVCIYVSQPDLPSLSFYDLPGIIGQSESTAQHFLVKFVRDLVSDFVRDRDSLILVTCSLENDIANSTAGGIARDLKATDRCIGVLTKPDRLPPGSREDRLRDVLDGRRFSLGHGYFVVKNLGQDAIDQGLTHRDARHQERQFFHNASPWSTAFGDYQDRFGTMNLQTYLSKRLAAQVLKMLPTIRAQVHERLQKVEADLKQLPEPPTHNATRIISDILLDFSEYIRKEMEAEYPCRAWRNTWESLHKSFLKGLVSMKPTMLTSGKLDECLRLFDSGFSGKSADEALVIDSDDENDEDTEMANSDASPPKKRKVGHNTPTPAATNALGRHAQTPGTPSSSRVVDVKPVIPDSDYASLRKVFKLDDVARHLKETCKSRIPDQLEPKVMDDLILATIQEWHRPLERFFNGLEKELKTMIQSVFHQKFGQWQGSALYRDAWAIIEDLLNTNFMEQRTTMAMESLNDERDGPHIFNEDTFNREKAHTLEQYRQARYRARLKKFANEMQAQTGRPFTPADQEKLRKDDKRHALLMEEPYRKEIDVIAQVASYYMTAARRFYESVCIRVESKFFKRLRTTLRDDLDTGLGIHDDKDGSQNAMQLLAEPTHRLEQRRELQAMKNALLQGLQCLKELQDKYEDGPPSSSQADVSYGMNGFGSFGPTSTPLTEDMVDITRAGQTHR</sequence>
<dbReference type="Pfam" id="PF00350">
    <property type="entry name" value="Dynamin_N"/>
    <property type="match status" value="1"/>
</dbReference>
<dbReference type="GO" id="GO:0008017">
    <property type="term" value="F:microtubule binding"/>
    <property type="evidence" value="ECO:0007669"/>
    <property type="project" value="TreeGrafter"/>
</dbReference>
<dbReference type="PROSITE" id="PS51718">
    <property type="entry name" value="G_DYNAMIN_2"/>
    <property type="match status" value="1"/>
</dbReference>
<dbReference type="GO" id="GO:0005886">
    <property type="term" value="C:plasma membrane"/>
    <property type="evidence" value="ECO:0007669"/>
    <property type="project" value="TreeGrafter"/>
</dbReference>
<dbReference type="InterPro" id="IPR000375">
    <property type="entry name" value="Dynamin_stalk"/>
</dbReference>
<dbReference type="SUPFAM" id="SSF52540">
    <property type="entry name" value="P-loop containing nucleoside triphosphate hydrolases"/>
    <property type="match status" value="1"/>
</dbReference>
<organism evidence="6 7">
    <name type="scientific">Trematosphaeria pertusa</name>
    <dbReference type="NCBI Taxonomy" id="390896"/>
    <lineage>
        <taxon>Eukaryota</taxon>
        <taxon>Fungi</taxon>
        <taxon>Dikarya</taxon>
        <taxon>Ascomycota</taxon>
        <taxon>Pezizomycotina</taxon>
        <taxon>Dothideomycetes</taxon>
        <taxon>Pleosporomycetidae</taxon>
        <taxon>Pleosporales</taxon>
        <taxon>Massarineae</taxon>
        <taxon>Trematosphaeriaceae</taxon>
        <taxon>Trematosphaeria</taxon>
    </lineage>
</organism>
<feature type="region of interest" description="Disordered" evidence="3">
    <location>
        <begin position="27"/>
        <end position="58"/>
    </location>
</feature>
<keyword evidence="7" id="KW-1185">Reference proteome</keyword>
<keyword evidence="2" id="KW-0342">GTP-binding</keyword>
<dbReference type="InterPro" id="IPR022812">
    <property type="entry name" value="Dynamin"/>
</dbReference>
<evidence type="ECO:0000313" key="7">
    <source>
        <dbReference type="Proteomes" id="UP000800094"/>
    </source>
</evidence>
<dbReference type="AlphaFoldDB" id="A0A6A6HXA0"/>
<evidence type="ECO:0000256" key="1">
    <source>
        <dbReference type="ARBA" id="ARBA00022741"/>
    </source>
</evidence>
<protein>
    <submittedName>
        <fullName evidence="6">P-loop containing nucleoside triphosphate hydrolase protein</fullName>
    </submittedName>
</protein>
<evidence type="ECO:0000256" key="2">
    <source>
        <dbReference type="ARBA" id="ARBA00023134"/>
    </source>
</evidence>
<dbReference type="Gene3D" id="3.40.50.300">
    <property type="entry name" value="P-loop containing nucleotide triphosphate hydrolases"/>
    <property type="match status" value="1"/>
</dbReference>
<gene>
    <name evidence="6" type="ORF">BU26DRAFT_467365</name>
</gene>
<keyword evidence="6" id="KW-0378">Hydrolase</keyword>
<dbReference type="InterPro" id="IPR030381">
    <property type="entry name" value="G_DYNAMIN_dom"/>
</dbReference>
<dbReference type="GO" id="GO:0005737">
    <property type="term" value="C:cytoplasm"/>
    <property type="evidence" value="ECO:0007669"/>
    <property type="project" value="TreeGrafter"/>
</dbReference>
<feature type="compositionally biased region" description="Polar residues" evidence="3">
    <location>
        <begin position="40"/>
        <end position="54"/>
    </location>
</feature>
<proteinExistence type="predicted"/>
<reference evidence="6" key="1">
    <citation type="journal article" date="2020" name="Stud. Mycol.">
        <title>101 Dothideomycetes genomes: a test case for predicting lifestyles and emergence of pathogens.</title>
        <authorList>
            <person name="Haridas S."/>
            <person name="Albert R."/>
            <person name="Binder M."/>
            <person name="Bloem J."/>
            <person name="Labutti K."/>
            <person name="Salamov A."/>
            <person name="Andreopoulos B."/>
            <person name="Baker S."/>
            <person name="Barry K."/>
            <person name="Bills G."/>
            <person name="Bluhm B."/>
            <person name="Cannon C."/>
            <person name="Castanera R."/>
            <person name="Culley D."/>
            <person name="Daum C."/>
            <person name="Ezra D."/>
            <person name="Gonzalez J."/>
            <person name="Henrissat B."/>
            <person name="Kuo A."/>
            <person name="Liang C."/>
            <person name="Lipzen A."/>
            <person name="Lutzoni F."/>
            <person name="Magnuson J."/>
            <person name="Mondo S."/>
            <person name="Nolan M."/>
            <person name="Ohm R."/>
            <person name="Pangilinan J."/>
            <person name="Park H.-J."/>
            <person name="Ramirez L."/>
            <person name="Alfaro M."/>
            <person name="Sun H."/>
            <person name="Tritt A."/>
            <person name="Yoshinaga Y."/>
            <person name="Zwiers L.-H."/>
            <person name="Turgeon B."/>
            <person name="Goodwin S."/>
            <person name="Spatafora J."/>
            <person name="Crous P."/>
            <person name="Grigoriev I."/>
        </authorList>
    </citation>
    <scope>NUCLEOTIDE SEQUENCE</scope>
    <source>
        <strain evidence="6">CBS 122368</strain>
    </source>
</reference>
<dbReference type="GO" id="GO:0031623">
    <property type="term" value="P:receptor internalization"/>
    <property type="evidence" value="ECO:0007669"/>
    <property type="project" value="TreeGrafter"/>
</dbReference>
<dbReference type="Gene3D" id="1.20.120.1240">
    <property type="entry name" value="Dynamin, middle domain"/>
    <property type="match status" value="1"/>
</dbReference>
<keyword evidence="1" id="KW-0547">Nucleotide-binding</keyword>